<dbReference type="EMBL" id="JWZX01000161">
    <property type="protein sequence ID" value="KOO53601.1"/>
    <property type="molecule type" value="Genomic_DNA"/>
</dbReference>
<comment type="caution">
    <text evidence="1">The sequence shown here is derived from an EMBL/GenBank/DDBJ whole genome shotgun (WGS) entry which is preliminary data.</text>
</comment>
<sequence>MYVSWSAAAEVEHVVRETLERVRWPALQHVHQPKKLTQFEHLRELVRRVQAAQEHAPEWVYFTDDDDLWSEQRHALFARFCRDADARATTVVCTRKARPAGKRGSSSSCIRHTADVRAALASGEARLTDLHALDLNVESFNMDEYFDYAVRFRAFESFFMRAPTVVVRHKLCDLAFTSELRRAQPVRRAPELADEFVYWYSRPEGTPFAIEGTDGGAAGASSSVEIDEFERQLAREHWPEMARAMTGTLAPEQFDEPSLAFFFGALRQGIEQELIQLRVISGSPTRGAFEALTYPDVM</sequence>
<name>A0A0M0LRI8_9EUKA</name>
<accession>A0A0M0LRI8</accession>
<reference evidence="2" key="1">
    <citation type="journal article" date="2015" name="PLoS Genet.">
        <title>Genome Sequence and Transcriptome Analyses of Chrysochromulina tobin: Metabolic Tools for Enhanced Algal Fitness in the Prominent Order Prymnesiales (Haptophyceae).</title>
        <authorList>
            <person name="Hovde B.T."/>
            <person name="Deodato C.R."/>
            <person name="Hunsperger H.M."/>
            <person name="Ryken S.A."/>
            <person name="Yost W."/>
            <person name="Jha R.K."/>
            <person name="Patterson J."/>
            <person name="Monnat R.J. Jr."/>
            <person name="Barlow S.B."/>
            <person name="Starkenburg S.R."/>
            <person name="Cattolico R.A."/>
        </authorList>
    </citation>
    <scope>NUCLEOTIDE SEQUENCE</scope>
    <source>
        <strain evidence="2">CCMP291</strain>
    </source>
</reference>
<protein>
    <submittedName>
        <fullName evidence="1">Uncharacterized protein</fullName>
    </submittedName>
</protein>
<organism evidence="1 2">
    <name type="scientific">Chrysochromulina tobinii</name>
    <dbReference type="NCBI Taxonomy" id="1460289"/>
    <lineage>
        <taxon>Eukaryota</taxon>
        <taxon>Haptista</taxon>
        <taxon>Haptophyta</taxon>
        <taxon>Prymnesiophyceae</taxon>
        <taxon>Prymnesiales</taxon>
        <taxon>Chrysochromulinaceae</taxon>
        <taxon>Chrysochromulina</taxon>
    </lineage>
</organism>
<dbReference type="Proteomes" id="UP000037460">
    <property type="component" value="Unassembled WGS sequence"/>
</dbReference>
<proteinExistence type="predicted"/>
<gene>
    <name evidence="1" type="ORF">Ctob_012200</name>
</gene>
<evidence type="ECO:0000313" key="1">
    <source>
        <dbReference type="EMBL" id="KOO53601.1"/>
    </source>
</evidence>
<keyword evidence="2" id="KW-1185">Reference proteome</keyword>
<dbReference type="AlphaFoldDB" id="A0A0M0LRI8"/>
<evidence type="ECO:0000313" key="2">
    <source>
        <dbReference type="Proteomes" id="UP000037460"/>
    </source>
</evidence>